<feature type="compositionally biased region" description="Polar residues" evidence="1">
    <location>
        <begin position="392"/>
        <end position="420"/>
    </location>
</feature>
<feature type="compositionally biased region" description="Polar residues" evidence="1">
    <location>
        <begin position="571"/>
        <end position="589"/>
    </location>
</feature>
<dbReference type="EMBL" id="KZ302070">
    <property type="protein sequence ID" value="PFH48256.1"/>
    <property type="molecule type" value="Genomic_DNA"/>
</dbReference>
<gene>
    <name evidence="2" type="ORF">AMATHDRAFT_42387</name>
</gene>
<feature type="compositionally biased region" description="Basic and acidic residues" evidence="1">
    <location>
        <begin position="335"/>
        <end position="347"/>
    </location>
</feature>
<feature type="region of interest" description="Disordered" evidence="1">
    <location>
        <begin position="126"/>
        <end position="146"/>
    </location>
</feature>
<evidence type="ECO:0000256" key="1">
    <source>
        <dbReference type="SAM" id="MobiDB-lite"/>
    </source>
</evidence>
<feature type="compositionally biased region" description="Polar residues" evidence="1">
    <location>
        <begin position="660"/>
        <end position="686"/>
    </location>
</feature>
<feature type="compositionally biased region" description="Basic and acidic residues" evidence="1">
    <location>
        <begin position="707"/>
        <end position="716"/>
    </location>
</feature>
<feature type="region of interest" description="Disordered" evidence="1">
    <location>
        <begin position="569"/>
        <end position="626"/>
    </location>
</feature>
<feature type="region of interest" description="Disordered" evidence="1">
    <location>
        <begin position="335"/>
        <end position="354"/>
    </location>
</feature>
<dbReference type="Proteomes" id="UP000242287">
    <property type="component" value="Unassembled WGS sequence"/>
</dbReference>
<evidence type="ECO:0000313" key="3">
    <source>
        <dbReference type="Proteomes" id="UP000242287"/>
    </source>
</evidence>
<feature type="compositionally biased region" description="Polar residues" evidence="1">
    <location>
        <begin position="615"/>
        <end position="624"/>
    </location>
</feature>
<keyword evidence="3" id="KW-1185">Reference proteome</keyword>
<protein>
    <submittedName>
        <fullName evidence="2">Uncharacterized protein</fullName>
    </submittedName>
</protein>
<organism evidence="2 3">
    <name type="scientific">Amanita thiersii Skay4041</name>
    <dbReference type="NCBI Taxonomy" id="703135"/>
    <lineage>
        <taxon>Eukaryota</taxon>
        <taxon>Fungi</taxon>
        <taxon>Dikarya</taxon>
        <taxon>Basidiomycota</taxon>
        <taxon>Agaricomycotina</taxon>
        <taxon>Agaricomycetes</taxon>
        <taxon>Agaricomycetidae</taxon>
        <taxon>Agaricales</taxon>
        <taxon>Pluteineae</taxon>
        <taxon>Amanitaceae</taxon>
        <taxon>Amanita</taxon>
    </lineage>
</organism>
<accession>A0A2A9NKH8</accession>
<feature type="compositionally biased region" description="Basic residues" evidence="1">
    <location>
        <begin position="593"/>
        <end position="606"/>
    </location>
</feature>
<dbReference type="AlphaFoldDB" id="A0A2A9NKH8"/>
<feature type="region of interest" description="Disordered" evidence="1">
    <location>
        <begin position="391"/>
        <end position="420"/>
    </location>
</feature>
<feature type="region of interest" description="Disordered" evidence="1">
    <location>
        <begin position="657"/>
        <end position="716"/>
    </location>
</feature>
<sequence>MEESAKTTSSPTSADELLTSTTVASSHFQQAGNDDLLYVELDSAFCELFGPSPVSAHVNLEEDSNSVDLKEQSLDRNDAPIEQVLRLSTESVPSDASDRIKTAPVMVEPFNDGNNADMQEVFSHKPSHIPPSNSLPTVEPSASGCHSTGGMGGLLPSNSFTTVPPSLSHSLSHSSITSTNARPNEGLYNTPHQHIINNALQTTQQDNHLHVAGDTNGNQIRNSLSQQERPNVTLLLLGELLWIEEVRQSGRNVLEYLIHRISASTSGHPLTCGKANNFSDERQIKLALWLELCRIENLRRNGVNVRNALQTMLHHIRQTQFIQRQSATTWARYDTRTDQPRSYERQGRAQSHSGRTGLIIKEGSEKEEVMARGQSQPTSSLCYGIPQPGSAKVQTPMGTSPTKLSTNSTLQGSPISRRSQSGMSQANYFHFNFPFSAVATQNSLPLNHATNPVSSFVNPWNQKHGSLVENQRIEDDPLLIGTPPMSTSLHSDRDDTNLQYTIYPSLLSNGNNQFSFNEPSPYPSANGSGIAPSNHLDAVPSVTSPSINPSPLIYFNRPAGREVIKLHDNQRNTGSVVTPANTPPTTMSMTGRKFPKNQKRKLRKSRGTPPVLLDPSQSPSSAENPTVDISLLPEIGCPIDASLLSLKSCVSHQEGVFKNGQINNGGQLNSTPYSESESNHNKNPTLSKKRGVNVDFGSRKFNKQRRRADGGRGDVNKASRQYVYPNVDTIAPSAPQAVLQQLHSNPFLISGSKPKIISPTSRQDQSGVQPGVTITSIDQDHFQPPQMDTPMPTIATQTMDFGRPSPLTYDSAFMAFLNEFGG</sequence>
<reference evidence="2 3" key="1">
    <citation type="submission" date="2014-02" db="EMBL/GenBank/DDBJ databases">
        <title>Transposable element dynamics among asymbiotic and ectomycorrhizal Amanita fungi.</title>
        <authorList>
            <consortium name="DOE Joint Genome Institute"/>
            <person name="Hess J."/>
            <person name="Skrede I."/>
            <person name="Wolfe B."/>
            <person name="LaButti K."/>
            <person name="Ohm R.A."/>
            <person name="Grigoriev I.V."/>
            <person name="Pringle A."/>
        </authorList>
    </citation>
    <scope>NUCLEOTIDE SEQUENCE [LARGE SCALE GENOMIC DNA]</scope>
    <source>
        <strain evidence="2 3">SKay4041</strain>
    </source>
</reference>
<name>A0A2A9NKH8_9AGAR</name>
<evidence type="ECO:0000313" key="2">
    <source>
        <dbReference type="EMBL" id="PFH48256.1"/>
    </source>
</evidence>
<proteinExistence type="predicted"/>